<feature type="transmembrane region" description="Helical" evidence="1">
    <location>
        <begin position="36"/>
        <end position="56"/>
    </location>
</feature>
<gene>
    <name evidence="2" type="ORF">OW763_01675</name>
</gene>
<feature type="transmembrane region" description="Helical" evidence="1">
    <location>
        <begin position="68"/>
        <end position="88"/>
    </location>
</feature>
<evidence type="ECO:0000313" key="2">
    <source>
        <dbReference type="EMBL" id="MCY6483062.1"/>
    </source>
</evidence>
<name>A0ABT4CVP7_9CLOT</name>
<proteinExistence type="predicted"/>
<dbReference type="PANTHER" id="PTHR34821">
    <property type="entry name" value="INNER MEMBRANE PROTEIN YDCZ"/>
    <property type="match status" value="1"/>
</dbReference>
<dbReference type="Pfam" id="PF04657">
    <property type="entry name" value="DMT_YdcZ"/>
    <property type="match status" value="1"/>
</dbReference>
<feature type="transmembrane region" description="Helical" evidence="1">
    <location>
        <begin position="93"/>
        <end position="111"/>
    </location>
</feature>
<keyword evidence="3" id="KW-1185">Reference proteome</keyword>
<reference evidence="2" key="1">
    <citation type="submission" date="2022-12" db="EMBL/GenBank/DDBJ databases">
        <authorList>
            <person name="Wang J."/>
        </authorList>
    </citation>
    <scope>NUCLEOTIDE SEQUENCE</scope>
    <source>
        <strain evidence="2">HY-45-18</strain>
    </source>
</reference>
<dbReference type="RefSeq" id="WP_268039326.1">
    <property type="nucleotide sequence ID" value="NZ_JAPQER010000001.1"/>
</dbReference>
<organism evidence="2 3">
    <name type="scientific">Clostridium aestuarii</name>
    <dbReference type="NCBI Taxonomy" id="338193"/>
    <lineage>
        <taxon>Bacteria</taxon>
        <taxon>Bacillati</taxon>
        <taxon>Bacillota</taxon>
        <taxon>Clostridia</taxon>
        <taxon>Eubacteriales</taxon>
        <taxon>Clostridiaceae</taxon>
        <taxon>Clostridium</taxon>
    </lineage>
</organism>
<keyword evidence="1" id="KW-0812">Transmembrane</keyword>
<feature type="transmembrane region" description="Helical" evidence="1">
    <location>
        <begin position="123"/>
        <end position="140"/>
    </location>
</feature>
<dbReference type="Proteomes" id="UP001078443">
    <property type="component" value="Unassembled WGS sequence"/>
</dbReference>
<comment type="caution">
    <text evidence="2">The sequence shown here is derived from an EMBL/GenBank/DDBJ whole genome shotgun (WGS) entry which is preliminary data.</text>
</comment>
<accession>A0ABT4CVP7</accession>
<keyword evidence="1" id="KW-1133">Transmembrane helix</keyword>
<dbReference type="EMBL" id="JAPQER010000001">
    <property type="protein sequence ID" value="MCY6483062.1"/>
    <property type="molecule type" value="Genomic_DNA"/>
</dbReference>
<sequence>MLYIILALISGCLVILSMVINSYLAKKIGVFQGTFVNYTVGLLFTTLILVFKNEFANLSMSALSHIPFWAYLGGVIGVMVVVISNIIIPKIPAIYSTLLIFIGQLFTGLFIDHFTGNLISKGKIIGGFLIIAGLMYNFNVDKKQIAKNEQ</sequence>
<evidence type="ECO:0000256" key="1">
    <source>
        <dbReference type="SAM" id="Phobius"/>
    </source>
</evidence>
<dbReference type="InterPro" id="IPR006750">
    <property type="entry name" value="YdcZ"/>
</dbReference>
<evidence type="ECO:0000313" key="3">
    <source>
        <dbReference type="Proteomes" id="UP001078443"/>
    </source>
</evidence>
<keyword evidence="1" id="KW-0472">Membrane</keyword>
<protein>
    <submittedName>
        <fullName evidence="2">DMT family transporter</fullName>
    </submittedName>
</protein>
<feature type="transmembrane region" description="Helical" evidence="1">
    <location>
        <begin position="6"/>
        <end position="24"/>
    </location>
</feature>
<dbReference type="PANTHER" id="PTHR34821:SF2">
    <property type="entry name" value="INNER MEMBRANE PROTEIN YDCZ"/>
    <property type="match status" value="1"/>
</dbReference>